<keyword evidence="3" id="KW-1185">Reference proteome</keyword>
<reference evidence="2" key="1">
    <citation type="journal article" date="2019" name="Emerg. Microbes Infect.">
        <title>Comprehensive subspecies identification of 175 nontuberculous mycobacteria species based on 7547 genomic profiles.</title>
        <authorList>
            <person name="Matsumoto Y."/>
            <person name="Kinjo T."/>
            <person name="Motooka D."/>
            <person name="Nabeya D."/>
            <person name="Jung N."/>
            <person name="Uechi K."/>
            <person name="Horii T."/>
            <person name="Iida T."/>
            <person name="Fujita J."/>
            <person name="Nakamura S."/>
        </authorList>
    </citation>
    <scope>NUCLEOTIDE SEQUENCE [LARGE SCALE GENOMIC DNA]</scope>
    <source>
        <strain evidence="2">JCM 13671</strain>
    </source>
</reference>
<dbReference type="Proteomes" id="UP000466931">
    <property type="component" value="Chromosome"/>
</dbReference>
<keyword evidence="1" id="KW-1133">Transmembrane helix</keyword>
<name>A0A7I7Y2P9_9MYCO</name>
<gene>
    <name evidence="2" type="ORF">MCNF_38960</name>
</gene>
<dbReference type="RefSeq" id="WP_407663239.1">
    <property type="nucleotide sequence ID" value="NZ_AP022612.1"/>
</dbReference>
<organism evidence="2 3">
    <name type="scientific">Mycolicibacterium confluentis</name>
    <dbReference type="NCBI Taxonomy" id="28047"/>
    <lineage>
        <taxon>Bacteria</taxon>
        <taxon>Bacillati</taxon>
        <taxon>Actinomycetota</taxon>
        <taxon>Actinomycetes</taxon>
        <taxon>Mycobacteriales</taxon>
        <taxon>Mycobacteriaceae</taxon>
        <taxon>Mycolicibacterium</taxon>
    </lineage>
</organism>
<accession>A0A7I7Y2P9</accession>
<reference evidence="2" key="2">
    <citation type="submission" date="2020-02" db="EMBL/GenBank/DDBJ databases">
        <authorList>
            <person name="Matsumoto Y."/>
            <person name="Motooka D."/>
            <person name="Nakamura S."/>
        </authorList>
    </citation>
    <scope>NUCLEOTIDE SEQUENCE</scope>
    <source>
        <strain evidence="2">JCM 13671</strain>
    </source>
</reference>
<evidence type="ECO:0000313" key="3">
    <source>
        <dbReference type="Proteomes" id="UP000466931"/>
    </source>
</evidence>
<dbReference type="AlphaFoldDB" id="A0A7I7Y2P9"/>
<keyword evidence="1" id="KW-0472">Membrane</keyword>
<evidence type="ECO:0000256" key="1">
    <source>
        <dbReference type="SAM" id="Phobius"/>
    </source>
</evidence>
<evidence type="ECO:0008006" key="4">
    <source>
        <dbReference type="Google" id="ProtNLM"/>
    </source>
</evidence>
<sequence>MAAMPKKRWSELSPKAKVAIVAVAAVDAGLRAWALRDLAGRDAAHVNGPKWVWVGALGTLSTSGIAPAAYLLVGRRS</sequence>
<keyword evidence="1" id="KW-0812">Transmembrane</keyword>
<feature type="transmembrane region" description="Helical" evidence="1">
    <location>
        <begin position="50"/>
        <end position="73"/>
    </location>
</feature>
<evidence type="ECO:0000313" key="2">
    <source>
        <dbReference type="EMBL" id="BBZ35291.1"/>
    </source>
</evidence>
<dbReference type="EMBL" id="AP022612">
    <property type="protein sequence ID" value="BBZ35291.1"/>
    <property type="molecule type" value="Genomic_DNA"/>
</dbReference>
<proteinExistence type="predicted"/>
<protein>
    <recommendedName>
        <fullName evidence="4">DUF5652 domain-containing protein</fullName>
    </recommendedName>
</protein>